<dbReference type="GO" id="GO:0030170">
    <property type="term" value="F:pyridoxal phosphate binding"/>
    <property type="evidence" value="ECO:0007669"/>
    <property type="project" value="InterPro"/>
</dbReference>
<dbReference type="Proteomes" id="UP000191448">
    <property type="component" value="Unassembled WGS sequence"/>
</dbReference>
<organism evidence="8 9">
    <name type="scientific">Clostridium thermobutyricum DSM 4928</name>
    <dbReference type="NCBI Taxonomy" id="1121339"/>
    <lineage>
        <taxon>Bacteria</taxon>
        <taxon>Bacillati</taxon>
        <taxon>Bacillota</taxon>
        <taxon>Clostridia</taxon>
        <taxon>Eubacteriales</taxon>
        <taxon>Clostridiaceae</taxon>
        <taxon>Clostridium</taxon>
    </lineage>
</organism>
<dbReference type="InterPro" id="IPR015422">
    <property type="entry name" value="PyrdxlP-dep_Trfase_small"/>
</dbReference>
<feature type="domain" description="Aminotransferase class I/classII large" evidence="7">
    <location>
        <begin position="31"/>
        <end position="375"/>
    </location>
</feature>
<evidence type="ECO:0000256" key="6">
    <source>
        <dbReference type="RuleBase" id="RU000481"/>
    </source>
</evidence>
<comment type="caution">
    <text evidence="8">The sequence shown here is derived from an EMBL/GenBank/DDBJ whole genome shotgun (WGS) entry which is preliminary data.</text>
</comment>
<evidence type="ECO:0000256" key="2">
    <source>
        <dbReference type="ARBA" id="ARBA00007441"/>
    </source>
</evidence>
<dbReference type="InterPro" id="IPR004839">
    <property type="entry name" value="Aminotransferase_I/II_large"/>
</dbReference>
<evidence type="ECO:0000313" key="8">
    <source>
        <dbReference type="EMBL" id="OPX48596.1"/>
    </source>
</evidence>
<dbReference type="SUPFAM" id="SSF53383">
    <property type="entry name" value="PLP-dependent transferases"/>
    <property type="match status" value="1"/>
</dbReference>
<evidence type="ECO:0000256" key="4">
    <source>
        <dbReference type="ARBA" id="ARBA00022679"/>
    </source>
</evidence>
<dbReference type="InterPro" id="IPR050596">
    <property type="entry name" value="AspAT/PAT-like"/>
</dbReference>
<evidence type="ECO:0000256" key="1">
    <source>
        <dbReference type="ARBA" id="ARBA00001933"/>
    </source>
</evidence>
<evidence type="ECO:0000256" key="3">
    <source>
        <dbReference type="ARBA" id="ARBA00022576"/>
    </source>
</evidence>
<dbReference type="EMBL" id="LTAY01000030">
    <property type="protein sequence ID" value="OPX48596.1"/>
    <property type="molecule type" value="Genomic_DNA"/>
</dbReference>
<dbReference type="Pfam" id="PF00155">
    <property type="entry name" value="Aminotran_1_2"/>
    <property type="match status" value="1"/>
</dbReference>
<dbReference type="OrthoDB" id="9802328at2"/>
<proteinExistence type="inferred from homology"/>
<evidence type="ECO:0000313" key="9">
    <source>
        <dbReference type="Proteomes" id="UP000191448"/>
    </source>
</evidence>
<keyword evidence="5" id="KW-0663">Pyridoxal phosphate</keyword>
<name>A0A1V4SWJ6_9CLOT</name>
<dbReference type="Gene3D" id="3.40.640.10">
    <property type="entry name" value="Type I PLP-dependent aspartate aminotransferase-like (Major domain)"/>
    <property type="match status" value="1"/>
</dbReference>
<dbReference type="InterPro" id="IPR004838">
    <property type="entry name" value="NHTrfase_class1_PyrdxlP-BS"/>
</dbReference>
<protein>
    <recommendedName>
        <fullName evidence="6">Aminotransferase</fullName>
        <ecNumber evidence="6">2.6.1.-</ecNumber>
    </recommendedName>
</protein>
<dbReference type="FunFam" id="3.40.640.10:FF:000033">
    <property type="entry name" value="Aspartate aminotransferase"/>
    <property type="match status" value="1"/>
</dbReference>
<keyword evidence="4 6" id="KW-0808">Transferase</keyword>
<gene>
    <name evidence="8" type="primary">patA_1</name>
    <name evidence="8" type="ORF">CLTHE_11270</name>
</gene>
<dbReference type="InterPro" id="IPR015421">
    <property type="entry name" value="PyrdxlP-dep_Trfase_major"/>
</dbReference>
<evidence type="ECO:0000256" key="5">
    <source>
        <dbReference type="ARBA" id="ARBA00022898"/>
    </source>
</evidence>
<reference evidence="8 9" key="1">
    <citation type="submission" date="2016-02" db="EMBL/GenBank/DDBJ databases">
        <title>Genome sequence of Clostridium thermobutyricum DSM 4928.</title>
        <authorList>
            <person name="Poehlein A."/>
            <person name="Daniel R."/>
        </authorList>
    </citation>
    <scope>NUCLEOTIDE SEQUENCE [LARGE SCALE GENOMIC DNA]</scope>
    <source>
        <strain evidence="8 9">DSM 4928</strain>
    </source>
</reference>
<dbReference type="EC" id="2.6.1.-" evidence="6"/>
<accession>A0A1V4SWJ6</accession>
<comment type="cofactor">
    <cofactor evidence="1 6">
        <name>pyridoxal 5'-phosphate</name>
        <dbReference type="ChEBI" id="CHEBI:597326"/>
    </cofactor>
</comment>
<dbReference type="Gene3D" id="3.90.1150.10">
    <property type="entry name" value="Aspartate Aminotransferase, domain 1"/>
    <property type="match status" value="1"/>
</dbReference>
<dbReference type="PANTHER" id="PTHR46383:SF3">
    <property type="entry name" value="ASPARTATE AMINOTRANSFERASE-RELATED"/>
    <property type="match status" value="1"/>
</dbReference>
<dbReference type="PANTHER" id="PTHR46383">
    <property type="entry name" value="ASPARTATE AMINOTRANSFERASE"/>
    <property type="match status" value="1"/>
</dbReference>
<comment type="similarity">
    <text evidence="2 6">Belongs to the class-I pyridoxal-phosphate-dependent aminotransferase family.</text>
</comment>
<sequence>MILEDMIVDKVKKMPPSGIRKYFDMVNEMEGVISLGVGEPDFVTPWNITEAGIYSLEKGHTHYSSNAGFIELRNEISNYLYRKFDISYNPDNEILVTVGGSEGIDLAIRALVEEGDEVIIPEPSFVAYKGCTAFAGGTPVIINLKEENNFKLTKEQLEEAITEKTKIVILPFPNNPTGAIMTRDELKEIVDVLKDKNVIILSDEIYAELSYDKPHVSIASFEEVKDKTIVINGFSKAYAMTGWRLGYACGDKAIIQAMKKIHQYGIMCSPTTAQYAAIEGLKNGDESVRKMSNEYNRRRRILVEGFREMGLSCFEPLGALYVFPCIKSTGMTSDEFCEKLLMEEKVLAVPGSAFGECGEGYIRACYASSTEDLIEGIRRIRKFIEKYKK</sequence>
<dbReference type="PROSITE" id="PS00105">
    <property type="entry name" value="AA_TRANSFER_CLASS_1"/>
    <property type="match status" value="1"/>
</dbReference>
<evidence type="ECO:0000259" key="7">
    <source>
        <dbReference type="Pfam" id="PF00155"/>
    </source>
</evidence>
<dbReference type="GO" id="GO:0008483">
    <property type="term" value="F:transaminase activity"/>
    <property type="evidence" value="ECO:0007669"/>
    <property type="project" value="UniProtKB-KW"/>
</dbReference>
<dbReference type="InterPro" id="IPR015424">
    <property type="entry name" value="PyrdxlP-dep_Trfase"/>
</dbReference>
<keyword evidence="3 6" id="KW-0032">Aminotransferase</keyword>
<dbReference type="AlphaFoldDB" id="A0A1V4SWJ6"/>
<dbReference type="CDD" id="cd00609">
    <property type="entry name" value="AAT_like"/>
    <property type="match status" value="1"/>
</dbReference>
<dbReference type="RefSeq" id="WP_002598111.1">
    <property type="nucleotide sequence ID" value="NZ_LTAY01000030.1"/>
</dbReference>
<dbReference type="GO" id="GO:0006520">
    <property type="term" value="P:amino acid metabolic process"/>
    <property type="evidence" value="ECO:0007669"/>
    <property type="project" value="InterPro"/>
</dbReference>